<feature type="compositionally biased region" description="Basic residues" evidence="7">
    <location>
        <begin position="541"/>
        <end position="552"/>
    </location>
</feature>
<dbReference type="PANTHER" id="PTHR11089:SF30">
    <property type="entry name" value="GUANINE NUCLEOTIDE-BINDING PROTEIN-LIKE 3 HOMOLOG"/>
    <property type="match status" value="1"/>
</dbReference>
<evidence type="ECO:0000313" key="10">
    <source>
        <dbReference type="Proteomes" id="UP001152759"/>
    </source>
</evidence>
<keyword evidence="2" id="KW-0547">Nucleotide-binding</keyword>
<keyword evidence="10" id="KW-1185">Reference proteome</keyword>
<evidence type="ECO:0000256" key="5">
    <source>
        <dbReference type="ARBA" id="ARBA00023242"/>
    </source>
</evidence>
<dbReference type="PANTHER" id="PTHR11089">
    <property type="entry name" value="GTP-BINDING PROTEIN-RELATED"/>
    <property type="match status" value="1"/>
</dbReference>
<evidence type="ECO:0000259" key="8">
    <source>
        <dbReference type="PROSITE" id="PS51721"/>
    </source>
</evidence>
<keyword evidence="3" id="KW-0175">Coiled coil</keyword>
<dbReference type="GO" id="GO:0005730">
    <property type="term" value="C:nucleolus"/>
    <property type="evidence" value="ECO:0007669"/>
    <property type="project" value="UniProtKB-SubCell"/>
</dbReference>
<feature type="region of interest" description="Disordered" evidence="7">
    <location>
        <begin position="28"/>
        <end position="52"/>
    </location>
</feature>
<reference evidence="9" key="1">
    <citation type="submission" date="2021-12" db="EMBL/GenBank/DDBJ databases">
        <authorList>
            <person name="King R."/>
        </authorList>
    </citation>
    <scope>NUCLEOTIDE SEQUENCE</scope>
</reference>
<dbReference type="AlphaFoldDB" id="A0A9P0FAN4"/>
<dbReference type="InterPro" id="IPR014813">
    <property type="entry name" value="Gnl3_N_dom"/>
</dbReference>
<sequence length="633" mass="72322">MVSMRNIAKKGKKKKKTATTRYAMLKRVAKKKKKEKKLAKKAPKRPRPKIIQIPNCPLKEGFLKDVDAYNESRKEEKKKAFEEMVKVRESKRLDTMQVDAPGPSLEKMMKDVERRQKIHSIFDKPEENSDFKDEKTKYSQRNTHRSLYREFKKVIEAADVILHVLDARDPLGTRSVLVEKSVDASPGKRLVYILNKADLVPRESLEKWLVFLRKSRPTVAFKASTQQQQSKLGQRKLVKNDKMELSLNVSSCVGAELLMTLLANYCRNKDIKTSIVVGVVGLPNVGKSSLINSLKRQQVCQVGKKPGITRTLQVIQLDKNIKLLDSPGVVFARNEDKGIVALKGAFDIPNLTSSDVFPAATAILQRASKQQMKELYDIPDYKTPGEFFLRLAQRLKKVRVCGIPDLEGAARTLMHDWHRGKIRYFTVPPEKDPSEIHLSAKIVNEVAAEFNVDSYHGMESADLNKIIELNDKEMKSQPDRKVAEVCVDSIPLKTIEDPDSDEEAENEDEDEEMEEDGEDSQDKPQDDLSENIAIDTVGPLKKGKQRWRKKKDKGKDEEDVVAMEPGIMKIRKVQKMKAKKVRKEKARRDRAAMDVADNLEKLQVKMKGNDDDNYNFELDFFKHTDEQVHNLIT</sequence>
<keyword evidence="5" id="KW-0539">Nucleus</keyword>
<dbReference type="Pfam" id="PF01926">
    <property type="entry name" value="MMR_HSR1"/>
    <property type="match status" value="1"/>
</dbReference>
<feature type="compositionally biased region" description="Basic residues" evidence="7">
    <location>
        <begin position="28"/>
        <end position="48"/>
    </location>
</feature>
<evidence type="ECO:0000256" key="6">
    <source>
        <dbReference type="ARBA" id="ARBA00059892"/>
    </source>
</evidence>
<proteinExistence type="predicted"/>
<dbReference type="FunFam" id="3.40.50.300:FF:000571">
    <property type="entry name" value="Guanine nucleotide-binding protein-like NSN1"/>
    <property type="match status" value="1"/>
</dbReference>
<organism evidence="9 10">
    <name type="scientific">Bemisia tabaci</name>
    <name type="common">Sweetpotato whitefly</name>
    <name type="synonym">Aleurodes tabaci</name>
    <dbReference type="NCBI Taxonomy" id="7038"/>
    <lineage>
        <taxon>Eukaryota</taxon>
        <taxon>Metazoa</taxon>
        <taxon>Ecdysozoa</taxon>
        <taxon>Arthropoda</taxon>
        <taxon>Hexapoda</taxon>
        <taxon>Insecta</taxon>
        <taxon>Pterygota</taxon>
        <taxon>Neoptera</taxon>
        <taxon>Paraneoptera</taxon>
        <taxon>Hemiptera</taxon>
        <taxon>Sternorrhyncha</taxon>
        <taxon>Aleyrodoidea</taxon>
        <taxon>Aleyrodidae</taxon>
        <taxon>Aleyrodinae</taxon>
        <taxon>Bemisia</taxon>
    </lineage>
</organism>
<evidence type="ECO:0000313" key="9">
    <source>
        <dbReference type="EMBL" id="CAH0395553.1"/>
    </source>
</evidence>
<dbReference type="SUPFAM" id="SSF52540">
    <property type="entry name" value="P-loop containing nucleoside triphosphate hydrolases"/>
    <property type="match status" value="1"/>
</dbReference>
<dbReference type="Gene3D" id="3.40.50.300">
    <property type="entry name" value="P-loop containing nucleotide triphosphate hydrolases"/>
    <property type="match status" value="1"/>
</dbReference>
<dbReference type="EMBL" id="OU963870">
    <property type="protein sequence ID" value="CAH0395553.1"/>
    <property type="molecule type" value="Genomic_DNA"/>
</dbReference>
<name>A0A9P0FAN4_BEMTA</name>
<dbReference type="InterPro" id="IPR027417">
    <property type="entry name" value="P-loop_NTPase"/>
</dbReference>
<feature type="domain" description="CP-type G" evidence="8">
    <location>
        <begin position="148"/>
        <end position="332"/>
    </location>
</feature>
<comment type="function">
    <text evidence="6">May play a role in regulating cellular proliferation.</text>
</comment>
<dbReference type="KEGG" id="btab:109037012"/>
<evidence type="ECO:0000256" key="7">
    <source>
        <dbReference type="SAM" id="MobiDB-lite"/>
    </source>
</evidence>
<dbReference type="PRINTS" id="PR00326">
    <property type="entry name" value="GTP1OBG"/>
</dbReference>
<dbReference type="Gene3D" id="1.10.1580.10">
    <property type="match status" value="1"/>
</dbReference>
<dbReference type="Pfam" id="PF08701">
    <property type="entry name" value="GN3L_Grn1"/>
    <property type="match status" value="1"/>
</dbReference>
<dbReference type="InterPro" id="IPR006073">
    <property type="entry name" value="GTP-bd"/>
</dbReference>
<comment type="subcellular location">
    <subcellularLocation>
        <location evidence="1">Nucleus</location>
        <location evidence="1">Nucleolus</location>
    </subcellularLocation>
</comment>
<dbReference type="CDD" id="cd04178">
    <property type="entry name" value="Nucleostemin_like"/>
    <property type="match status" value="1"/>
</dbReference>
<feature type="region of interest" description="Disordered" evidence="7">
    <location>
        <begin position="488"/>
        <end position="559"/>
    </location>
</feature>
<evidence type="ECO:0000256" key="1">
    <source>
        <dbReference type="ARBA" id="ARBA00004604"/>
    </source>
</evidence>
<protein>
    <recommendedName>
        <fullName evidence="8">CP-type G domain-containing protein</fullName>
    </recommendedName>
</protein>
<accession>A0A9P0FAN4</accession>
<dbReference type="InterPro" id="IPR030378">
    <property type="entry name" value="G_CP_dom"/>
</dbReference>
<dbReference type="PROSITE" id="PS51721">
    <property type="entry name" value="G_CP"/>
    <property type="match status" value="1"/>
</dbReference>
<keyword evidence="4" id="KW-0342">GTP-binding</keyword>
<dbReference type="GO" id="GO:0005525">
    <property type="term" value="F:GTP binding"/>
    <property type="evidence" value="ECO:0007669"/>
    <property type="project" value="UniProtKB-KW"/>
</dbReference>
<evidence type="ECO:0000256" key="3">
    <source>
        <dbReference type="ARBA" id="ARBA00023054"/>
    </source>
</evidence>
<evidence type="ECO:0000256" key="2">
    <source>
        <dbReference type="ARBA" id="ARBA00022741"/>
    </source>
</evidence>
<gene>
    <name evidence="9" type="ORF">BEMITA_LOCUS13723</name>
</gene>
<dbReference type="InterPro" id="IPR023179">
    <property type="entry name" value="GTP-bd_ortho_bundle_sf"/>
</dbReference>
<feature type="compositionally biased region" description="Acidic residues" evidence="7">
    <location>
        <begin position="497"/>
        <end position="519"/>
    </location>
</feature>
<dbReference type="Proteomes" id="UP001152759">
    <property type="component" value="Chromosome 9"/>
</dbReference>
<dbReference type="InterPro" id="IPR050755">
    <property type="entry name" value="TRAFAC_YlqF/YawG_RiboMat"/>
</dbReference>
<evidence type="ECO:0000256" key="4">
    <source>
        <dbReference type="ARBA" id="ARBA00023134"/>
    </source>
</evidence>